<gene>
    <name evidence="7" type="ORF">GTHE00462_LOCUS22358</name>
    <name evidence="8" type="ORF">GTHE00462_LOCUS22359</name>
</gene>
<evidence type="ECO:0000313" key="8">
    <source>
        <dbReference type="EMBL" id="CAE2312733.1"/>
    </source>
</evidence>
<protein>
    <recommendedName>
        <fullName evidence="6">RWP-RK domain-containing protein</fullName>
    </recommendedName>
</protein>
<sequence length="170" mass="19149">MSTSGIYQPRVAKLFSRKKSSGAGKQSKIIVVSIEAVLELLHLRQHVAAQRLGISLTAFKSACKKIGVYHWPNSEQDRLVMLEQEGRLDLADCNKDPKEATTRQHEQQILSSEGKRDDASKSGSMWPEESEREVYHTPSLFEEALMHVQSSEENMGCRTVKPGTWVNHND</sequence>
<dbReference type="GO" id="GO:0003677">
    <property type="term" value="F:DNA binding"/>
    <property type="evidence" value="ECO:0007669"/>
    <property type="project" value="UniProtKB-KW"/>
</dbReference>
<feature type="compositionally biased region" description="Basic and acidic residues" evidence="5">
    <location>
        <begin position="93"/>
        <end position="106"/>
    </location>
</feature>
<evidence type="ECO:0000256" key="3">
    <source>
        <dbReference type="ARBA" id="ARBA00023163"/>
    </source>
</evidence>
<evidence type="ECO:0000256" key="1">
    <source>
        <dbReference type="ARBA" id="ARBA00023015"/>
    </source>
</evidence>
<reference evidence="7" key="1">
    <citation type="submission" date="2021-01" db="EMBL/GenBank/DDBJ databases">
        <authorList>
            <person name="Corre E."/>
            <person name="Pelletier E."/>
            <person name="Niang G."/>
            <person name="Scheremetjew M."/>
            <person name="Finn R."/>
            <person name="Kale V."/>
            <person name="Holt S."/>
            <person name="Cochrane G."/>
            <person name="Meng A."/>
            <person name="Brown T."/>
            <person name="Cohen L."/>
        </authorList>
    </citation>
    <scope>NUCLEOTIDE SEQUENCE</scope>
    <source>
        <strain evidence="7">CCMP 2712</strain>
    </source>
</reference>
<dbReference type="InterPro" id="IPR003035">
    <property type="entry name" value="RWP-RK_dom"/>
</dbReference>
<feature type="region of interest" description="Disordered" evidence="5">
    <location>
        <begin position="93"/>
        <end position="138"/>
    </location>
</feature>
<keyword evidence="4" id="KW-0539">Nucleus</keyword>
<dbReference type="EMBL" id="HBKN01028835">
    <property type="protein sequence ID" value="CAE2312731.1"/>
    <property type="molecule type" value="Transcribed_RNA"/>
</dbReference>
<accession>A0A6U6B5E0</accession>
<evidence type="ECO:0000256" key="2">
    <source>
        <dbReference type="ARBA" id="ARBA00023125"/>
    </source>
</evidence>
<evidence type="ECO:0000313" key="7">
    <source>
        <dbReference type="EMBL" id="CAE2312731.1"/>
    </source>
</evidence>
<evidence type="ECO:0000259" key="6">
    <source>
        <dbReference type="PROSITE" id="PS51519"/>
    </source>
</evidence>
<feature type="domain" description="RWP-RK" evidence="6">
    <location>
        <begin position="19"/>
        <end position="103"/>
    </location>
</feature>
<dbReference type="AlphaFoldDB" id="A0A6U6B5E0"/>
<feature type="region of interest" description="Disordered" evidence="5">
    <location>
        <begin position="151"/>
        <end position="170"/>
    </location>
</feature>
<keyword evidence="1" id="KW-0805">Transcription regulation</keyword>
<dbReference type="PROSITE" id="PS51519">
    <property type="entry name" value="RWP_RK"/>
    <property type="match status" value="1"/>
</dbReference>
<dbReference type="Pfam" id="PF02042">
    <property type="entry name" value="RWP-RK"/>
    <property type="match status" value="1"/>
</dbReference>
<proteinExistence type="predicted"/>
<dbReference type="EMBL" id="HBKN01028837">
    <property type="protein sequence ID" value="CAE2312733.1"/>
    <property type="molecule type" value="Transcribed_RNA"/>
</dbReference>
<organism evidence="7">
    <name type="scientific">Guillardia theta</name>
    <name type="common">Cryptophyte</name>
    <name type="synonym">Cryptomonas phi</name>
    <dbReference type="NCBI Taxonomy" id="55529"/>
    <lineage>
        <taxon>Eukaryota</taxon>
        <taxon>Cryptophyceae</taxon>
        <taxon>Pyrenomonadales</taxon>
        <taxon>Geminigeraceae</taxon>
        <taxon>Guillardia</taxon>
    </lineage>
</organism>
<name>A0A6U6B5E0_GUITH</name>
<evidence type="ECO:0000256" key="4">
    <source>
        <dbReference type="ARBA" id="ARBA00023242"/>
    </source>
</evidence>
<keyword evidence="2" id="KW-0238">DNA-binding</keyword>
<evidence type="ECO:0000256" key="5">
    <source>
        <dbReference type="SAM" id="MobiDB-lite"/>
    </source>
</evidence>
<keyword evidence="3" id="KW-0804">Transcription</keyword>